<dbReference type="AlphaFoldDB" id="A0A1G6RGK1"/>
<evidence type="ECO:0000313" key="2">
    <source>
        <dbReference type="Proteomes" id="UP000183203"/>
    </source>
</evidence>
<dbReference type="EMBL" id="FMYG01000011">
    <property type="protein sequence ID" value="SDD03513.1"/>
    <property type="molecule type" value="Genomic_DNA"/>
</dbReference>
<dbReference type="Proteomes" id="UP000183203">
    <property type="component" value="Unassembled WGS sequence"/>
</dbReference>
<reference evidence="1 2" key="1">
    <citation type="submission" date="2016-09" db="EMBL/GenBank/DDBJ databases">
        <authorList>
            <person name="Capua I."/>
            <person name="De Benedictis P."/>
            <person name="Joannis T."/>
            <person name="Lombin L.H."/>
            <person name="Cattoli G."/>
        </authorList>
    </citation>
    <scope>NUCLEOTIDE SEQUENCE [LARGE SCALE GENOMIC DNA]</scope>
    <source>
        <strain evidence="1 2">NIO-1002</strain>
    </source>
</reference>
<dbReference type="RefSeq" id="WP_139168169.1">
    <property type="nucleotide sequence ID" value="NZ_FMYG01000011.1"/>
</dbReference>
<accession>A0A1G6RGK1</accession>
<name>A0A1G6RGK1_9MICO</name>
<protein>
    <submittedName>
        <fullName evidence="1">Uncharacterized protein</fullName>
    </submittedName>
</protein>
<dbReference type="OrthoDB" id="5447244at2"/>
<evidence type="ECO:0000313" key="1">
    <source>
        <dbReference type="EMBL" id="SDD03513.1"/>
    </source>
</evidence>
<sequence>MTMGSEAYKNPMGTRVGMLAESVPDDSLATFSLDEVVASLMDAHAAKFITLDPGNRHVVQQGEQFLLRYPLAGDLDTFFRVTGLGGQHSGGSGFAELVITPDIDQLSDSETDWDQTLGAALGEVDAAMLDGVRKSNLAIAKRRDEMGSALRAALEPRSRLTRLMRGSLHRLDVPVGPRGSDRVHLPLAPSPLSVRSLAPGPSQQPAEDWVLADSMAEMIIETITAFSRALERLPGTANSMLDHDEEAMRDTLLFVLNANFQGQVTGETFIGRGKADVLLRWKDRDAFVAECKIWKGRAAFENGVEQLLSRYALWRHTCLALILFIREPKDGTRIIQTAADALADHPRTQHVRDVRDATERSDFQVLAGGDDRRLARLVLIPVVVSAPTSILIDQ</sequence>
<organism evidence="1 2">
    <name type="scientific">Microbacterium enclense</name>
    <dbReference type="NCBI Taxonomy" id="993073"/>
    <lineage>
        <taxon>Bacteria</taxon>
        <taxon>Bacillati</taxon>
        <taxon>Actinomycetota</taxon>
        <taxon>Actinomycetes</taxon>
        <taxon>Micrococcales</taxon>
        <taxon>Microbacteriaceae</taxon>
        <taxon>Microbacterium</taxon>
    </lineage>
</organism>
<proteinExistence type="predicted"/>
<gene>
    <name evidence="1" type="ORF">SAMN05216418_0122</name>
</gene>